<protein>
    <recommendedName>
        <fullName evidence="3">Lipoprotein</fullName>
    </recommendedName>
</protein>
<dbReference type="InterPro" id="IPR013783">
    <property type="entry name" value="Ig-like_fold"/>
</dbReference>
<dbReference type="SUPFAM" id="SSF48452">
    <property type="entry name" value="TPR-like"/>
    <property type="match status" value="1"/>
</dbReference>
<evidence type="ECO:0000313" key="2">
    <source>
        <dbReference type="Proteomes" id="UP000189670"/>
    </source>
</evidence>
<gene>
    <name evidence="1" type="ORF">OMM_14211</name>
</gene>
<sequence length="226" mass="26222">MKYQKITFIIFFIALLCSCIDKPCPVLQKLDKSYGWPGGYFQGDWEDYYICARSYNKGGFFDDAILALDKAIKQRDKDQWRARTYGMHFVDYFPHREKGYSYFQKGLFHKAKIELETSISQEPSDKGYFYLDQVRKQMMKQTIHTVSKPQLIIHGPDEIWTNKSSVIVSGTVTDNQLVSKIMIGSLPFYVQSAGKHIHFKKALFLHEDTHPITITAQNLLNGKTQK</sequence>
<dbReference type="Proteomes" id="UP000189670">
    <property type="component" value="Unassembled WGS sequence"/>
</dbReference>
<dbReference type="InterPro" id="IPR011990">
    <property type="entry name" value="TPR-like_helical_dom_sf"/>
</dbReference>
<organism evidence="1 2">
    <name type="scientific">Candidatus Magnetoglobus multicellularis str. Araruama</name>
    <dbReference type="NCBI Taxonomy" id="890399"/>
    <lineage>
        <taxon>Bacteria</taxon>
        <taxon>Pseudomonadati</taxon>
        <taxon>Thermodesulfobacteriota</taxon>
        <taxon>Desulfobacteria</taxon>
        <taxon>Desulfobacterales</taxon>
        <taxon>Desulfobacteraceae</taxon>
        <taxon>Candidatus Magnetoglobus</taxon>
    </lineage>
</organism>
<dbReference type="Gene3D" id="2.60.40.10">
    <property type="entry name" value="Immunoglobulins"/>
    <property type="match status" value="1"/>
</dbReference>
<comment type="caution">
    <text evidence="1">The sequence shown here is derived from an EMBL/GenBank/DDBJ whole genome shotgun (WGS) entry which is preliminary data.</text>
</comment>
<evidence type="ECO:0000313" key="1">
    <source>
        <dbReference type="EMBL" id="ETR65462.1"/>
    </source>
</evidence>
<evidence type="ECO:0008006" key="3">
    <source>
        <dbReference type="Google" id="ProtNLM"/>
    </source>
</evidence>
<dbReference type="PROSITE" id="PS51257">
    <property type="entry name" value="PROKAR_LIPOPROTEIN"/>
    <property type="match status" value="1"/>
</dbReference>
<proteinExistence type="predicted"/>
<dbReference type="Gene3D" id="1.25.40.10">
    <property type="entry name" value="Tetratricopeptide repeat domain"/>
    <property type="match status" value="1"/>
</dbReference>
<feature type="non-terminal residue" evidence="1">
    <location>
        <position position="226"/>
    </location>
</feature>
<name>A0A1V1NS85_9BACT</name>
<reference evidence="2" key="1">
    <citation type="submission" date="2012-11" db="EMBL/GenBank/DDBJ databases">
        <authorList>
            <person name="Lucero-Rivera Y.E."/>
            <person name="Tovar-Ramirez D."/>
        </authorList>
    </citation>
    <scope>NUCLEOTIDE SEQUENCE [LARGE SCALE GENOMIC DNA]</scope>
    <source>
        <strain evidence="2">Araruama</strain>
    </source>
</reference>
<dbReference type="EMBL" id="ATBP01002799">
    <property type="protein sequence ID" value="ETR65462.1"/>
    <property type="molecule type" value="Genomic_DNA"/>
</dbReference>
<dbReference type="AlphaFoldDB" id="A0A1V1NS85"/>
<accession>A0A1V1NS85</accession>